<dbReference type="InterPro" id="IPR005821">
    <property type="entry name" value="Ion_trans_dom"/>
</dbReference>
<comment type="similarity">
    <text evidence="17">Belongs to the potassium channel family.</text>
</comment>
<keyword evidence="14" id="KW-1071">Ligand-gated ion channel</keyword>
<evidence type="ECO:0000256" key="2">
    <source>
        <dbReference type="ARBA" id="ARBA00022448"/>
    </source>
</evidence>
<feature type="transmembrane region" description="Helical" evidence="18">
    <location>
        <begin position="41"/>
        <end position="59"/>
    </location>
</feature>
<dbReference type="PRINTS" id="PR00169">
    <property type="entry name" value="KCHANNEL"/>
</dbReference>
<evidence type="ECO:0000256" key="3">
    <source>
        <dbReference type="ARBA" id="ARBA00022475"/>
    </source>
</evidence>
<evidence type="ECO:0000256" key="13">
    <source>
        <dbReference type="ARBA" id="ARBA00023149"/>
    </source>
</evidence>
<keyword evidence="12 18" id="KW-0472">Membrane</keyword>
<dbReference type="InterPro" id="IPR028325">
    <property type="entry name" value="VG_K_chnl"/>
</dbReference>
<evidence type="ECO:0000256" key="11">
    <source>
        <dbReference type="ARBA" id="ARBA00023065"/>
    </source>
</evidence>
<feature type="transmembrane region" description="Helical" evidence="18">
    <location>
        <begin position="176"/>
        <end position="197"/>
    </location>
</feature>
<evidence type="ECO:0000256" key="14">
    <source>
        <dbReference type="ARBA" id="ARBA00023286"/>
    </source>
</evidence>
<keyword evidence="10 18" id="KW-1133">Transmembrane helix</keyword>
<dbReference type="STRING" id="1114924.SAMN05216258_11479"/>
<name>A0A1I3NUG0_9RHOB</name>
<evidence type="ECO:0000256" key="15">
    <source>
        <dbReference type="ARBA" id="ARBA00023303"/>
    </source>
</evidence>
<dbReference type="Proteomes" id="UP000199377">
    <property type="component" value="Unassembled WGS sequence"/>
</dbReference>
<evidence type="ECO:0000256" key="18">
    <source>
        <dbReference type="SAM" id="Phobius"/>
    </source>
</evidence>
<dbReference type="FunFam" id="1.10.287.70:FF:000181">
    <property type="entry name" value="Cyclic nucleotide-gated potassium channel mll3241"/>
    <property type="match status" value="1"/>
</dbReference>
<keyword evidence="11" id="KW-0406">Ion transport</keyword>
<keyword evidence="5" id="KW-0116">cAMP-binding</keyword>
<keyword evidence="21" id="KW-1185">Reference proteome</keyword>
<evidence type="ECO:0000256" key="16">
    <source>
        <dbReference type="ARBA" id="ARBA00058429"/>
    </source>
</evidence>
<reference evidence="20 21" key="1">
    <citation type="submission" date="2016-10" db="EMBL/GenBank/DDBJ databases">
        <authorList>
            <person name="de Groot N.N."/>
        </authorList>
    </citation>
    <scope>NUCLEOTIDE SEQUENCE [LARGE SCALE GENOMIC DNA]</scope>
    <source>
        <strain evidence="20 21">CGMCC 1.11030</strain>
    </source>
</reference>
<proteinExistence type="inferred from homology"/>
<evidence type="ECO:0000256" key="12">
    <source>
        <dbReference type="ARBA" id="ARBA00023136"/>
    </source>
</evidence>
<keyword evidence="3" id="KW-1003">Cell membrane</keyword>
<dbReference type="PANTHER" id="PTHR11537">
    <property type="entry name" value="VOLTAGE-GATED POTASSIUM CHANNEL"/>
    <property type="match status" value="1"/>
</dbReference>
<organism evidence="20 21">
    <name type="scientific">Albimonas pacifica</name>
    <dbReference type="NCBI Taxonomy" id="1114924"/>
    <lineage>
        <taxon>Bacteria</taxon>
        <taxon>Pseudomonadati</taxon>
        <taxon>Pseudomonadota</taxon>
        <taxon>Alphaproteobacteria</taxon>
        <taxon>Rhodobacterales</taxon>
        <taxon>Paracoccaceae</taxon>
        <taxon>Albimonas</taxon>
    </lineage>
</organism>
<accession>A0A1I3NUG0</accession>
<dbReference type="Pfam" id="PF00520">
    <property type="entry name" value="Ion_trans"/>
    <property type="match status" value="1"/>
</dbReference>
<dbReference type="AlphaFoldDB" id="A0A1I3NUG0"/>
<keyword evidence="15 20" id="KW-0407">Ion channel</keyword>
<evidence type="ECO:0000256" key="7">
    <source>
        <dbReference type="ARBA" id="ARBA00022741"/>
    </source>
</evidence>
<keyword evidence="8" id="KW-0631">Potassium channel</keyword>
<evidence type="ECO:0000256" key="9">
    <source>
        <dbReference type="ARBA" id="ARBA00022958"/>
    </source>
</evidence>
<evidence type="ECO:0000256" key="5">
    <source>
        <dbReference type="ARBA" id="ARBA00022566"/>
    </source>
</evidence>
<dbReference type="PANTHER" id="PTHR11537:SF254">
    <property type="entry name" value="POTASSIUM VOLTAGE-GATED CHANNEL PROTEIN SHAB"/>
    <property type="match status" value="1"/>
</dbReference>
<dbReference type="GO" id="GO:0005249">
    <property type="term" value="F:voltage-gated potassium channel activity"/>
    <property type="evidence" value="ECO:0007669"/>
    <property type="project" value="InterPro"/>
</dbReference>
<evidence type="ECO:0000313" key="20">
    <source>
        <dbReference type="EMBL" id="SFJ12881.1"/>
    </source>
</evidence>
<keyword evidence="13" id="KW-0114">cAMP</keyword>
<sequence>MRERDEDQDEDAPPGRLGRLRLRLYSQLDSDGWHGELMSPLNSAVAGMVALSCLAAALLTEPALAGLHPWLVRLLTVCAVFFTVEFAGRVWVKPESPHWRALGWRSLRGPTGWHASLDLLALAGIWIEVATGAGYGLSAMLRLLRLLRVFVSGSDTAMARAAREVTRAVHERRLELAVSFTVAGLVLMAASIAMYVAERAVQPEVFGSIPRAMWWSVVTLTTVGYGDATPVTAAGRVIAGLTALFSVALVALPAGIMAAAFSDALQRARRRRDPD</sequence>
<keyword evidence="9" id="KW-0630">Potassium</keyword>
<feature type="transmembrane region" description="Helical" evidence="18">
    <location>
        <begin position="237"/>
        <end position="262"/>
    </location>
</feature>
<evidence type="ECO:0000256" key="10">
    <source>
        <dbReference type="ARBA" id="ARBA00022989"/>
    </source>
</evidence>
<keyword evidence="6 18" id="KW-0812">Transmembrane</keyword>
<evidence type="ECO:0000256" key="6">
    <source>
        <dbReference type="ARBA" id="ARBA00022692"/>
    </source>
</evidence>
<evidence type="ECO:0000259" key="19">
    <source>
        <dbReference type="Pfam" id="PF00520"/>
    </source>
</evidence>
<evidence type="ECO:0000256" key="4">
    <source>
        <dbReference type="ARBA" id="ARBA00022538"/>
    </source>
</evidence>
<protein>
    <submittedName>
        <fullName evidence="20">Voltage-gated potassium channel</fullName>
    </submittedName>
</protein>
<dbReference type="RefSeq" id="WP_092865254.1">
    <property type="nucleotide sequence ID" value="NZ_FOQH01000014.1"/>
</dbReference>
<evidence type="ECO:0000313" key="21">
    <source>
        <dbReference type="Proteomes" id="UP000199377"/>
    </source>
</evidence>
<gene>
    <name evidence="20" type="ORF">SAMN05216258_11479</name>
</gene>
<dbReference type="GO" id="GO:0030552">
    <property type="term" value="F:cAMP binding"/>
    <property type="evidence" value="ECO:0007669"/>
    <property type="project" value="UniProtKB-KW"/>
</dbReference>
<dbReference type="EMBL" id="FOQH01000014">
    <property type="protein sequence ID" value="SFJ12881.1"/>
    <property type="molecule type" value="Genomic_DNA"/>
</dbReference>
<keyword evidence="2" id="KW-0813">Transport</keyword>
<feature type="transmembrane region" description="Helical" evidence="18">
    <location>
        <begin position="112"/>
        <end position="138"/>
    </location>
</feature>
<feature type="domain" description="Ion transport" evidence="19">
    <location>
        <begin position="42"/>
        <end position="267"/>
    </location>
</feature>
<keyword evidence="7" id="KW-0547">Nucleotide-binding</keyword>
<dbReference type="GO" id="GO:0001508">
    <property type="term" value="P:action potential"/>
    <property type="evidence" value="ECO:0007669"/>
    <property type="project" value="TreeGrafter"/>
</dbReference>
<feature type="transmembrane region" description="Helical" evidence="18">
    <location>
        <begin position="71"/>
        <end position="92"/>
    </location>
</feature>
<dbReference type="Gene3D" id="1.10.287.70">
    <property type="match status" value="1"/>
</dbReference>
<dbReference type="SUPFAM" id="SSF81324">
    <property type="entry name" value="Voltage-gated potassium channels"/>
    <property type="match status" value="1"/>
</dbReference>
<evidence type="ECO:0000256" key="8">
    <source>
        <dbReference type="ARBA" id="ARBA00022826"/>
    </source>
</evidence>
<dbReference type="GO" id="GO:0008076">
    <property type="term" value="C:voltage-gated potassium channel complex"/>
    <property type="evidence" value="ECO:0007669"/>
    <property type="project" value="InterPro"/>
</dbReference>
<dbReference type="OrthoDB" id="9799090at2"/>
<keyword evidence="4" id="KW-0633">Potassium transport</keyword>
<evidence type="ECO:0000256" key="17">
    <source>
        <dbReference type="ARBA" id="ARBA00060926"/>
    </source>
</evidence>
<comment type="subcellular location">
    <subcellularLocation>
        <location evidence="1">Cell membrane</location>
        <topology evidence="1">Multi-pass membrane protein</topology>
    </subcellularLocation>
</comment>
<comment type="function">
    <text evidence="16">Cyclic nucleotide-regulated potassium channel activated by cAMP.</text>
</comment>
<evidence type="ECO:0000256" key="1">
    <source>
        <dbReference type="ARBA" id="ARBA00004651"/>
    </source>
</evidence>